<dbReference type="EMBL" id="JYDT01000159">
    <property type="protein sequence ID" value="KRY82863.1"/>
    <property type="molecule type" value="Genomic_DNA"/>
</dbReference>
<gene>
    <name evidence="2" type="ORF">T4D_16319</name>
    <name evidence="1" type="ORF">T4D_8028</name>
</gene>
<keyword evidence="3" id="KW-1185">Reference proteome</keyword>
<organism evidence="1 3">
    <name type="scientific">Trichinella pseudospiralis</name>
    <name type="common">Parasitic roundworm</name>
    <dbReference type="NCBI Taxonomy" id="6337"/>
    <lineage>
        <taxon>Eukaryota</taxon>
        <taxon>Metazoa</taxon>
        <taxon>Ecdysozoa</taxon>
        <taxon>Nematoda</taxon>
        <taxon>Enoplea</taxon>
        <taxon>Dorylaimia</taxon>
        <taxon>Trichinellida</taxon>
        <taxon>Trichinellidae</taxon>
        <taxon>Trichinella</taxon>
    </lineage>
</organism>
<sequence length="240" mass="27362">MSLVYQGRVYKDKKGCDGAMWTNLDVTSVIKQNDHVESCSRARSETHPGLIYDEEASVASEQPSTSGYFPLFKWVMSKMYSHRNCLTIVRTCKSLSRSGQQRLLAAMRTWAMDGTFKVVPQWCRQLFTIHDFMAHKLVPVDYCLCTGKDIGTRGIFFQALINKAALFAVSLQSQTIICDFETALIPAIQGYFMNTKKKKQEKKIKMFLATTFLPVLRADKSIENGEEKKIKIKMTPYKNP</sequence>
<dbReference type="Proteomes" id="UP000054995">
    <property type="component" value="Unassembled WGS sequence"/>
</dbReference>
<evidence type="ECO:0008006" key="4">
    <source>
        <dbReference type="Google" id="ProtNLM"/>
    </source>
</evidence>
<protein>
    <recommendedName>
        <fullName evidence="4">MULE transposase domain-containing protein</fullName>
    </recommendedName>
</protein>
<evidence type="ECO:0000313" key="3">
    <source>
        <dbReference type="Proteomes" id="UP000054995"/>
    </source>
</evidence>
<comment type="caution">
    <text evidence="1">The sequence shown here is derived from an EMBL/GenBank/DDBJ whole genome shotgun (WGS) entry which is preliminary data.</text>
</comment>
<dbReference type="OrthoDB" id="7485060at2759"/>
<evidence type="ECO:0000313" key="2">
    <source>
        <dbReference type="EMBL" id="KRY85844.1"/>
    </source>
</evidence>
<dbReference type="AlphaFoldDB" id="A0A0V1FAT2"/>
<dbReference type="EMBL" id="JYDT01000082">
    <property type="protein sequence ID" value="KRY85844.1"/>
    <property type="molecule type" value="Genomic_DNA"/>
</dbReference>
<name>A0A0V1FAT2_TRIPS</name>
<proteinExistence type="predicted"/>
<evidence type="ECO:0000313" key="1">
    <source>
        <dbReference type="EMBL" id="KRY82863.1"/>
    </source>
</evidence>
<accession>A0A0V1FAT2</accession>
<reference evidence="1 3" key="1">
    <citation type="submission" date="2015-01" db="EMBL/GenBank/DDBJ databases">
        <title>Evolution of Trichinella species and genotypes.</title>
        <authorList>
            <person name="Korhonen P.K."/>
            <person name="Edoardo P."/>
            <person name="Giuseppe L.R."/>
            <person name="Gasser R.B."/>
        </authorList>
    </citation>
    <scope>NUCLEOTIDE SEQUENCE [LARGE SCALE GENOMIC DNA]</scope>
    <source>
        <strain evidence="1">ISS470</strain>
    </source>
</reference>